<dbReference type="SUPFAM" id="SSF50129">
    <property type="entry name" value="GroES-like"/>
    <property type="match status" value="1"/>
</dbReference>
<evidence type="ECO:0000313" key="3">
    <source>
        <dbReference type="Proteomes" id="UP000317288"/>
    </source>
</evidence>
<dbReference type="AlphaFoldDB" id="A0A558J6G9"/>
<dbReference type="InterPro" id="IPR036291">
    <property type="entry name" value="NAD(P)-bd_dom_sf"/>
</dbReference>
<dbReference type="PANTHER" id="PTHR45033">
    <property type="match status" value="1"/>
</dbReference>
<dbReference type="InterPro" id="IPR013149">
    <property type="entry name" value="ADH-like_C"/>
</dbReference>
<name>A0A558J6G9_9GAMM</name>
<dbReference type="SUPFAM" id="SSF51735">
    <property type="entry name" value="NAD(P)-binding Rossmann-fold domains"/>
    <property type="match status" value="1"/>
</dbReference>
<dbReference type="PANTHER" id="PTHR45033:SF2">
    <property type="entry name" value="ZINC-TYPE ALCOHOL DEHYDROGENASE-LIKE PROTEIN C1773.06C"/>
    <property type="match status" value="1"/>
</dbReference>
<evidence type="ECO:0000313" key="2">
    <source>
        <dbReference type="EMBL" id="TVU89216.1"/>
    </source>
</evidence>
<dbReference type="InterPro" id="IPR020843">
    <property type="entry name" value="ER"/>
</dbReference>
<dbReference type="SMART" id="SM00829">
    <property type="entry name" value="PKS_ER"/>
    <property type="match status" value="1"/>
</dbReference>
<dbReference type="Pfam" id="PF08240">
    <property type="entry name" value="ADH_N"/>
    <property type="match status" value="1"/>
</dbReference>
<evidence type="ECO:0000259" key="1">
    <source>
        <dbReference type="SMART" id="SM00829"/>
    </source>
</evidence>
<dbReference type="InterPro" id="IPR011032">
    <property type="entry name" value="GroES-like_sf"/>
</dbReference>
<comment type="caution">
    <text evidence="2">The sequence shown here is derived from an EMBL/GenBank/DDBJ whole genome shotgun (WGS) entry which is preliminary data.</text>
</comment>
<gene>
    <name evidence="2" type="ORF">FQP89_14535</name>
</gene>
<dbReference type="InterPro" id="IPR052711">
    <property type="entry name" value="Zinc_ADH-like"/>
</dbReference>
<feature type="domain" description="Enoyl reductase (ER)" evidence="1">
    <location>
        <begin position="11"/>
        <end position="333"/>
    </location>
</feature>
<protein>
    <submittedName>
        <fullName evidence="2">NAD(P)-dependent alcohol dehydrogenase</fullName>
    </submittedName>
</protein>
<proteinExistence type="predicted"/>
<dbReference type="Pfam" id="PF00107">
    <property type="entry name" value="ADH_zinc_N"/>
    <property type="match status" value="1"/>
</dbReference>
<accession>A0A558J6G9</accession>
<dbReference type="InterPro" id="IPR013154">
    <property type="entry name" value="ADH-like_N"/>
</dbReference>
<dbReference type="RefSeq" id="WP_144812349.1">
    <property type="nucleotide sequence ID" value="NZ_VNFE01000004.1"/>
</dbReference>
<dbReference type="GO" id="GO:0016491">
    <property type="term" value="F:oxidoreductase activity"/>
    <property type="evidence" value="ECO:0007669"/>
    <property type="project" value="InterPro"/>
</dbReference>
<dbReference type="Gene3D" id="3.90.180.10">
    <property type="entry name" value="Medium-chain alcohol dehydrogenases, catalytic domain"/>
    <property type="match status" value="1"/>
</dbReference>
<dbReference type="Gene3D" id="3.40.50.720">
    <property type="entry name" value="NAD(P)-binding Rossmann-like Domain"/>
    <property type="match status" value="1"/>
</dbReference>
<dbReference type="CDD" id="cd08276">
    <property type="entry name" value="MDR7"/>
    <property type="match status" value="1"/>
</dbReference>
<sequence length="336" mass="35850">MKRWVLKRGATTLEGLILEDAVKPEPGPGEVRVRIRAVSLNYREQLILGNAGGNWRVDRDLIPVADGAGDIDAVGEGVEQWSPGDKVITVYLRDFIHWPPHAGIGLGLGSLDEDGVLAEYVVLPADRLSRAPGTLNDVEASTLPCAALTAWTALQNANPVRPGQTVLSLGTGSVSLFAMAFAQALGAKTYLTTSQDDKRLRLLELGAEDVFNYRTDENWGQSVYAATGGVDKVVNTAGFGSMNQSVQALAFGGDIGLVGLFNFGDVIEPGLFLAKGVSVRGIPVGSRDGLEDMVGFIDKHQIKPVIDRVVPFVDAKQAYQAQSAPNLFGKIVIEIV</sequence>
<dbReference type="EMBL" id="VNFE01000004">
    <property type="protein sequence ID" value="TVU89216.1"/>
    <property type="molecule type" value="Genomic_DNA"/>
</dbReference>
<dbReference type="Proteomes" id="UP000317288">
    <property type="component" value="Unassembled WGS sequence"/>
</dbReference>
<organism evidence="2 3">
    <name type="scientific">Vreelandella titanicae</name>
    <dbReference type="NCBI Taxonomy" id="664683"/>
    <lineage>
        <taxon>Bacteria</taxon>
        <taxon>Pseudomonadati</taxon>
        <taxon>Pseudomonadota</taxon>
        <taxon>Gammaproteobacteria</taxon>
        <taxon>Oceanospirillales</taxon>
        <taxon>Halomonadaceae</taxon>
        <taxon>Vreelandella</taxon>
    </lineage>
</organism>
<reference evidence="2 3" key="1">
    <citation type="submission" date="2019-07" db="EMBL/GenBank/DDBJ databases">
        <title>Diversity of Bacteria from Kongsfjorden, Arctic.</title>
        <authorList>
            <person name="Yu Y."/>
        </authorList>
    </citation>
    <scope>NUCLEOTIDE SEQUENCE [LARGE SCALE GENOMIC DNA]</scope>
    <source>
        <strain evidence="2 3">SM1922</strain>
    </source>
</reference>